<organism evidence="1 2">
    <name type="scientific">Sphingomonas rustica</name>
    <dbReference type="NCBI Taxonomy" id="3103142"/>
    <lineage>
        <taxon>Bacteria</taxon>
        <taxon>Pseudomonadati</taxon>
        <taxon>Pseudomonadota</taxon>
        <taxon>Alphaproteobacteria</taxon>
        <taxon>Sphingomonadales</taxon>
        <taxon>Sphingomonadaceae</taxon>
        <taxon>Sphingomonas</taxon>
    </lineage>
</organism>
<dbReference type="Proteomes" id="UP001427805">
    <property type="component" value="Unassembled WGS sequence"/>
</dbReference>
<evidence type="ECO:0000313" key="2">
    <source>
        <dbReference type="Proteomes" id="UP001427805"/>
    </source>
</evidence>
<proteinExistence type="predicted"/>
<evidence type="ECO:0000313" key="1">
    <source>
        <dbReference type="EMBL" id="MEN3748789.1"/>
    </source>
</evidence>
<keyword evidence="2" id="KW-1185">Reference proteome</keyword>
<gene>
    <name evidence="1" type="ORF">TPR58_16565</name>
</gene>
<protein>
    <submittedName>
        <fullName evidence="1">Uncharacterized protein</fullName>
    </submittedName>
</protein>
<sequence length="139" mass="15533">MYRFLDRHVLSLAPGEQALLWSVRSWTDAMLMQRCPCAALGPAFARWRVAELLPDFNMAMFLLNGEGLGRMMFGAPPCAHVHDDEAMLLALFHAASADDFHLLERMALQLVKQESIAPFIVAASQAAELLRRTPVPKQN</sequence>
<name>A0ABV0BB59_9SPHN</name>
<accession>A0ABV0BB59</accession>
<dbReference type="RefSeq" id="WP_346247826.1">
    <property type="nucleotide sequence ID" value="NZ_JBDIZK010000010.1"/>
</dbReference>
<dbReference type="EMBL" id="JBDIZK010000010">
    <property type="protein sequence ID" value="MEN3748789.1"/>
    <property type="molecule type" value="Genomic_DNA"/>
</dbReference>
<comment type="caution">
    <text evidence="1">The sequence shown here is derived from an EMBL/GenBank/DDBJ whole genome shotgun (WGS) entry which is preliminary data.</text>
</comment>
<reference evidence="1 2" key="1">
    <citation type="submission" date="2024-05" db="EMBL/GenBank/DDBJ databases">
        <title>Sphingomonas sp. HF-S3 16S ribosomal RNA gene Genome sequencing and assembly.</title>
        <authorList>
            <person name="Lee H."/>
        </authorList>
    </citation>
    <scope>NUCLEOTIDE SEQUENCE [LARGE SCALE GENOMIC DNA]</scope>
    <source>
        <strain evidence="1 2">HF-S3</strain>
    </source>
</reference>